<dbReference type="Proteomes" id="UP000003163">
    <property type="component" value="Unassembled WGS sequence"/>
</dbReference>
<evidence type="ECO:0000256" key="1">
    <source>
        <dbReference type="SAM" id="Phobius"/>
    </source>
</evidence>
<dbReference type="VEuPathDB" id="MicrosporidiaDB:EDEG_02757"/>
<dbReference type="InParanoid" id="J9DNB5"/>
<evidence type="ECO:0000313" key="2">
    <source>
        <dbReference type="EMBL" id="EJW02877.1"/>
    </source>
</evidence>
<gene>
    <name evidence="2" type="ORF">EDEG_02757</name>
</gene>
<feature type="transmembrane region" description="Helical" evidence="1">
    <location>
        <begin position="9"/>
        <end position="32"/>
    </location>
</feature>
<proteinExistence type="predicted"/>
<accession>J9DNB5</accession>
<dbReference type="EMBL" id="AFBI03000053">
    <property type="protein sequence ID" value="EJW02877.1"/>
    <property type="molecule type" value="Genomic_DNA"/>
</dbReference>
<keyword evidence="1" id="KW-1133">Transmembrane helix</keyword>
<keyword evidence="3" id="KW-1185">Reference proteome</keyword>
<dbReference type="AlphaFoldDB" id="J9DNB5"/>
<keyword evidence="1" id="KW-0812">Transmembrane</keyword>
<organism evidence="2 3">
    <name type="scientific">Edhazardia aedis (strain USNM 41457)</name>
    <name type="common">Microsporidian parasite</name>
    <dbReference type="NCBI Taxonomy" id="1003232"/>
    <lineage>
        <taxon>Eukaryota</taxon>
        <taxon>Fungi</taxon>
        <taxon>Fungi incertae sedis</taxon>
        <taxon>Microsporidia</taxon>
        <taxon>Edhazardia</taxon>
    </lineage>
</organism>
<reference evidence="2 3" key="1">
    <citation type="submission" date="2011-08" db="EMBL/GenBank/DDBJ databases">
        <authorList>
            <person name="Liu Z.J."/>
            <person name="Shi F.L."/>
            <person name="Lu J.Q."/>
            <person name="Li M."/>
            <person name="Wang Z.L."/>
        </authorList>
    </citation>
    <scope>NUCLEOTIDE SEQUENCE [LARGE SCALE GENOMIC DNA]</scope>
    <source>
        <strain evidence="2 3">USNM 41457</strain>
    </source>
</reference>
<evidence type="ECO:0000313" key="3">
    <source>
        <dbReference type="Proteomes" id="UP000003163"/>
    </source>
</evidence>
<keyword evidence="1" id="KW-0472">Membrane</keyword>
<sequence length="262" mass="29435">MEGDKKKKFIIFGSVGGGTALAIIVLFVLGFWHSGKADMAAFKAYTDFNATVQKEASGKFKISKKITDPTVLRVAYDKDSKTFSLLVQKNKPANAPYTEIKKKISDLFKKKKIKAADKSDYDAVIEVMDNFDPESDIDSCKIEGDLKPEELTYDKIFADDFFCWLKGSDSSQMKCMFSVFNDCLKNLTKDDKNVSFAVLAEDKKIDFIEFHKSGTGTSEEVTIKHNSFELKNKDNTAKTFNVLQYSVYALEKIESDGDAINE</sequence>
<dbReference type="HOGENOM" id="CLU_994072_0_0_1"/>
<comment type="caution">
    <text evidence="2">The sequence shown here is derived from an EMBL/GenBank/DDBJ whole genome shotgun (WGS) entry which is preliminary data.</text>
</comment>
<protein>
    <submittedName>
        <fullName evidence="2">Uncharacterized protein</fullName>
    </submittedName>
</protein>
<name>J9DNB5_EDHAE</name>
<reference evidence="3" key="2">
    <citation type="submission" date="2015-07" db="EMBL/GenBank/DDBJ databases">
        <title>Contrasting host-pathogen interactions and genome evolution in two generalist and specialist microsporidian pathogens of mosquitoes.</title>
        <authorList>
            <consortium name="The Broad Institute Genomics Platform"/>
            <consortium name="The Broad Institute Genome Sequencing Center for Infectious Disease"/>
            <person name="Cuomo C.A."/>
            <person name="Sanscrainte N.D."/>
            <person name="Goldberg J.M."/>
            <person name="Heiman D."/>
            <person name="Young S."/>
            <person name="Zeng Q."/>
            <person name="Becnel J.J."/>
            <person name="Birren B.W."/>
        </authorList>
    </citation>
    <scope>NUCLEOTIDE SEQUENCE [LARGE SCALE GENOMIC DNA]</scope>
    <source>
        <strain evidence="3">USNM 41457</strain>
    </source>
</reference>